<dbReference type="InterPro" id="IPR036928">
    <property type="entry name" value="AS_sf"/>
</dbReference>
<dbReference type="InterPro" id="IPR000120">
    <property type="entry name" value="Amidase"/>
</dbReference>
<dbReference type="Gene3D" id="3.90.1300.10">
    <property type="entry name" value="Amidase signature (AS) domain"/>
    <property type="match status" value="1"/>
</dbReference>
<evidence type="ECO:0000313" key="10">
    <source>
        <dbReference type="EMBL" id="MDN8620245.1"/>
    </source>
</evidence>
<feature type="active site" description="Acyl-ester intermediate" evidence="8">
    <location>
        <position position="187"/>
    </location>
</feature>
<proteinExistence type="inferred from homology"/>
<evidence type="ECO:0000259" key="9">
    <source>
        <dbReference type="Pfam" id="PF01425"/>
    </source>
</evidence>
<gene>
    <name evidence="8 10" type="primary">gatA</name>
    <name evidence="10" type="ORF">Q0N36_06590</name>
</gene>
<comment type="similarity">
    <text evidence="1 8">Belongs to the amidase family. GatA subfamily.</text>
</comment>
<keyword evidence="3 8" id="KW-0547">Nucleotide-binding</keyword>
<keyword evidence="4 8" id="KW-0067">ATP-binding</keyword>
<evidence type="ECO:0000256" key="3">
    <source>
        <dbReference type="ARBA" id="ARBA00022741"/>
    </source>
</evidence>
<evidence type="ECO:0000313" key="11">
    <source>
        <dbReference type="Proteomes" id="UP001174347"/>
    </source>
</evidence>
<evidence type="ECO:0000256" key="5">
    <source>
        <dbReference type="ARBA" id="ARBA00022917"/>
    </source>
</evidence>
<comment type="caution">
    <text evidence="10">The sequence shown here is derived from an EMBL/GenBank/DDBJ whole genome shotgun (WGS) entry which is preliminary data.</text>
</comment>
<comment type="subunit">
    <text evidence="8">Heterotrimer of A, B and C subunits.</text>
</comment>
<evidence type="ECO:0000256" key="6">
    <source>
        <dbReference type="ARBA" id="ARBA00025295"/>
    </source>
</evidence>
<dbReference type="HAMAP" id="MF_00120">
    <property type="entry name" value="GatA"/>
    <property type="match status" value="1"/>
</dbReference>
<evidence type="ECO:0000256" key="8">
    <source>
        <dbReference type="HAMAP-Rule" id="MF_00120"/>
    </source>
</evidence>
<dbReference type="SUPFAM" id="SSF75304">
    <property type="entry name" value="Amidase signature (AS) enzymes"/>
    <property type="match status" value="1"/>
</dbReference>
<reference evidence="10" key="1">
    <citation type="submission" date="2023-07" db="EMBL/GenBank/DDBJ databases">
        <title>Insights into the diversity of cutaneous corynebacteria.</title>
        <authorList>
            <person name="Bruggemann H."/>
            <person name="Poehlein A."/>
        </authorList>
    </citation>
    <scope>NUCLEOTIDE SEQUENCE</scope>
    <source>
        <strain evidence="10">P7_F1</strain>
    </source>
</reference>
<feature type="active site" description="Charge relay system" evidence="8">
    <location>
        <position position="163"/>
    </location>
</feature>
<dbReference type="EC" id="6.3.5.7" evidence="8"/>
<sequence length="495" mass="52168">MSNLTVPAEGLTSLTAAELAEKIHAREITSREVTQAFLDRIAETNEELNSFLHVGAEEALAAADAVDKALDAGEEPASGLAGVPLALKDLLVTTDAPTTAASKMLEGYVSPYDATVTKRLREAGIPILGKTNLDEFAMGSSNENSAFGPAHNPYDTERTPGGSGGGTAAALASGQAPLGIGTDTGGSIRQPAALTNTVGVKPTYGTVSRYGLIAAASSLDQAGPCGRTVLDTALLHEVIAGHDAFDATSVDKPVAPVVAAAREGAKGDLSGVKVGLIKQFERDGWQEGVMENYHAAVEQLREQGAEIVEVDCPHFDDALAAYYLIMPCEVSSNLARFDGMRYGLRAGDDGSHSAEQVMSQSRAEGFGPEVKRRIMLGTYALSVGYYDAYYLQAQRVRTLIAQDFARAFERVDVIVSPTTPTTAFKLGEKAEDPMAMYNFDLCTLPLNLAGLCGMSVPSGMASDTNLPTGLQIMAPAFQDDRLYKVGAAYEAGRNK</sequence>
<dbReference type="Proteomes" id="UP001174347">
    <property type="component" value="Unassembled WGS sequence"/>
</dbReference>
<name>A0ABT8Q5F7_9CORY</name>
<dbReference type="InterPro" id="IPR020556">
    <property type="entry name" value="Amidase_CS"/>
</dbReference>
<dbReference type="InterPro" id="IPR004412">
    <property type="entry name" value="GatA"/>
</dbReference>
<organism evidence="10 11">
    <name type="scientific">Corynebacterium kefirresidentii</name>
    <dbReference type="NCBI Taxonomy" id="1979527"/>
    <lineage>
        <taxon>Bacteria</taxon>
        <taxon>Bacillati</taxon>
        <taxon>Actinomycetota</taxon>
        <taxon>Actinomycetes</taxon>
        <taxon>Mycobacteriales</taxon>
        <taxon>Corynebacteriaceae</taxon>
        <taxon>Corynebacterium</taxon>
    </lineage>
</organism>
<feature type="domain" description="Amidase" evidence="9">
    <location>
        <begin position="32"/>
        <end position="482"/>
    </location>
</feature>
<comment type="function">
    <text evidence="6 8">Allows the formation of correctly charged Gln-tRNA(Gln) through the transamidation of misacylated Glu-tRNA(Gln) in organisms which lack glutaminyl-tRNA synthetase. The reaction takes place in the presence of glutamine and ATP through an activated gamma-phospho-Glu-tRNA(Gln).</text>
</comment>
<evidence type="ECO:0000256" key="7">
    <source>
        <dbReference type="ARBA" id="ARBA00047407"/>
    </source>
</evidence>
<protein>
    <recommendedName>
        <fullName evidence="8">Glutamyl-tRNA(Gln) amidotransferase subunit A</fullName>
        <shortName evidence="8">Glu-ADT subunit A</shortName>
        <ecNumber evidence="8">6.3.5.7</ecNumber>
    </recommendedName>
</protein>
<dbReference type="PANTHER" id="PTHR11895">
    <property type="entry name" value="TRANSAMIDASE"/>
    <property type="match status" value="1"/>
</dbReference>
<evidence type="ECO:0000256" key="2">
    <source>
        <dbReference type="ARBA" id="ARBA00022598"/>
    </source>
</evidence>
<keyword evidence="5 8" id="KW-0648">Protein biosynthesis</keyword>
<feature type="active site" description="Charge relay system" evidence="8">
    <location>
        <position position="88"/>
    </location>
</feature>
<evidence type="ECO:0000256" key="4">
    <source>
        <dbReference type="ARBA" id="ARBA00022840"/>
    </source>
</evidence>
<dbReference type="PANTHER" id="PTHR11895:SF151">
    <property type="entry name" value="GLUTAMYL-TRNA(GLN) AMIDOTRANSFERASE SUBUNIT A"/>
    <property type="match status" value="1"/>
</dbReference>
<dbReference type="RefSeq" id="WP_301732580.1">
    <property type="nucleotide sequence ID" value="NZ_JAUKFL010000002.1"/>
</dbReference>
<dbReference type="NCBIfam" id="TIGR00132">
    <property type="entry name" value="gatA"/>
    <property type="match status" value="1"/>
</dbReference>
<comment type="catalytic activity">
    <reaction evidence="7 8">
        <text>L-glutamyl-tRNA(Gln) + L-glutamine + ATP + H2O = L-glutaminyl-tRNA(Gln) + L-glutamate + ADP + phosphate + H(+)</text>
        <dbReference type="Rhea" id="RHEA:17521"/>
        <dbReference type="Rhea" id="RHEA-COMP:9681"/>
        <dbReference type="Rhea" id="RHEA-COMP:9684"/>
        <dbReference type="ChEBI" id="CHEBI:15377"/>
        <dbReference type="ChEBI" id="CHEBI:15378"/>
        <dbReference type="ChEBI" id="CHEBI:29985"/>
        <dbReference type="ChEBI" id="CHEBI:30616"/>
        <dbReference type="ChEBI" id="CHEBI:43474"/>
        <dbReference type="ChEBI" id="CHEBI:58359"/>
        <dbReference type="ChEBI" id="CHEBI:78520"/>
        <dbReference type="ChEBI" id="CHEBI:78521"/>
        <dbReference type="ChEBI" id="CHEBI:456216"/>
        <dbReference type="EC" id="6.3.5.7"/>
    </reaction>
</comment>
<evidence type="ECO:0000256" key="1">
    <source>
        <dbReference type="ARBA" id="ARBA00008069"/>
    </source>
</evidence>
<keyword evidence="11" id="KW-1185">Reference proteome</keyword>
<accession>A0ABT8Q5F7</accession>
<keyword evidence="2 8" id="KW-0436">Ligase</keyword>
<dbReference type="InterPro" id="IPR023631">
    <property type="entry name" value="Amidase_dom"/>
</dbReference>
<dbReference type="Pfam" id="PF01425">
    <property type="entry name" value="Amidase"/>
    <property type="match status" value="1"/>
</dbReference>
<dbReference type="PROSITE" id="PS00571">
    <property type="entry name" value="AMIDASES"/>
    <property type="match status" value="1"/>
</dbReference>
<dbReference type="EMBL" id="JAUKFM010000004">
    <property type="protein sequence ID" value="MDN8620245.1"/>
    <property type="molecule type" value="Genomic_DNA"/>
</dbReference>